<accession>A0A179IAH2</accession>
<dbReference type="PANTHER" id="PTHR21661">
    <property type="entry name" value="EPOXIDE HYDROLASE 1-RELATED"/>
    <property type="match status" value="1"/>
</dbReference>
<gene>
    <name evidence="6" type="ORF">LLEC1_05344</name>
</gene>
<evidence type="ECO:0000256" key="3">
    <source>
        <dbReference type="ARBA" id="ARBA00022801"/>
    </source>
</evidence>
<feature type="active site" description="Proton donor" evidence="4">
    <location>
        <position position="319"/>
    </location>
</feature>
<comment type="caution">
    <text evidence="6">The sequence shown here is derived from an EMBL/GenBank/DDBJ whole genome shotgun (WGS) entry which is preliminary data.</text>
</comment>
<dbReference type="Proteomes" id="UP000243081">
    <property type="component" value="Unassembled WGS sequence"/>
</dbReference>
<feature type="domain" description="Epoxide hydrolase N-terminal" evidence="5">
    <location>
        <begin position="5"/>
        <end position="79"/>
    </location>
</feature>
<organism evidence="6 7">
    <name type="scientific">Cordyceps confragosa</name>
    <name type="common">Lecanicillium lecanii</name>
    <dbReference type="NCBI Taxonomy" id="2714763"/>
    <lineage>
        <taxon>Eukaryota</taxon>
        <taxon>Fungi</taxon>
        <taxon>Dikarya</taxon>
        <taxon>Ascomycota</taxon>
        <taxon>Pezizomycotina</taxon>
        <taxon>Sordariomycetes</taxon>
        <taxon>Hypocreomycetidae</taxon>
        <taxon>Hypocreales</taxon>
        <taxon>Cordycipitaceae</taxon>
        <taxon>Akanthomyces</taxon>
    </lineage>
</organism>
<protein>
    <recommendedName>
        <fullName evidence="5">Epoxide hydrolase N-terminal domain-containing protein</fullName>
    </recommendedName>
</protein>
<dbReference type="GO" id="GO:0004301">
    <property type="term" value="F:epoxide hydrolase activity"/>
    <property type="evidence" value="ECO:0007669"/>
    <property type="project" value="TreeGrafter"/>
</dbReference>
<dbReference type="OMA" id="WPDSFWR"/>
<feature type="active site" description="Proton acceptor" evidence="4">
    <location>
        <position position="375"/>
    </location>
</feature>
<evidence type="ECO:0000313" key="7">
    <source>
        <dbReference type="Proteomes" id="UP000243081"/>
    </source>
</evidence>
<keyword evidence="3" id="KW-0378">Hydrolase</keyword>
<dbReference type="PIRSF" id="PIRSF001112">
    <property type="entry name" value="Epoxide_hydrolase"/>
    <property type="match status" value="1"/>
</dbReference>
<dbReference type="InterPro" id="IPR029058">
    <property type="entry name" value="AB_hydrolase_fold"/>
</dbReference>
<dbReference type="AlphaFoldDB" id="A0A179IAH2"/>
<comment type="similarity">
    <text evidence="1">Belongs to the peptidase S33 family.</text>
</comment>
<dbReference type="GO" id="GO:0097176">
    <property type="term" value="P:epoxide metabolic process"/>
    <property type="evidence" value="ECO:0007669"/>
    <property type="project" value="TreeGrafter"/>
</dbReference>
<dbReference type="PANTHER" id="PTHR21661:SF35">
    <property type="entry name" value="EPOXIDE HYDROLASE"/>
    <property type="match status" value="1"/>
</dbReference>
<proteinExistence type="inferred from homology"/>
<dbReference type="Gene3D" id="3.40.50.1820">
    <property type="entry name" value="alpha/beta hydrolase"/>
    <property type="match status" value="1"/>
</dbReference>
<dbReference type="OrthoDB" id="7130006at2759"/>
<feature type="active site" description="Nucleophile" evidence="4">
    <location>
        <position position="186"/>
    </location>
</feature>
<keyword evidence="2" id="KW-0058">Aromatic hydrocarbons catabolism</keyword>
<evidence type="ECO:0000313" key="6">
    <source>
        <dbReference type="EMBL" id="OAQ99292.1"/>
    </source>
</evidence>
<evidence type="ECO:0000256" key="4">
    <source>
        <dbReference type="PIRSR" id="PIRSR001112-1"/>
    </source>
</evidence>
<dbReference type="InterPro" id="IPR000639">
    <property type="entry name" value="Epox_hydrolase-like"/>
</dbReference>
<dbReference type="SUPFAM" id="SSF53474">
    <property type="entry name" value="alpha/beta-Hydrolases"/>
    <property type="match status" value="2"/>
</dbReference>
<evidence type="ECO:0000259" key="5">
    <source>
        <dbReference type="Pfam" id="PF06441"/>
    </source>
</evidence>
<sequence>MGSDIKSYTVAVPDEVLAKLKSKLDAADLPQRVDFEDDWKYGTPAADVRRLAAYWRDGFDWRAQEKKINQLPQFTTRSRLMALARLTSTLSTKRARMRKASRFFSAMALAGPGSFLEVEKILPLLTEKSNGVSFHVVAPSLPNYAFSDGATKKGFGPHQYAETLHKLMQKLGYNKYGQDIVTQGGDWGYMNTRRLGADYPESCVASHVNMAFRGPPTFRETPLTWLQHALLPWSVDEKKGRARSAWFREEGYGYNALQSTKPATLGFAFADSPVAVLAWIYEKLHDWTDAYPWTDDEVLTWVSVYVFSNAGPEASARIYYETKHAPESAAITTGYNGKVPLGVSQFPRDIIVIPRLWYHGLGPIAFEKRHKDGGHFAAFERPQELVEDLRTMFGRNGGAYSVTKTLAKL</sequence>
<dbReference type="InterPro" id="IPR010497">
    <property type="entry name" value="Epoxide_hydro_N"/>
</dbReference>
<dbReference type="PRINTS" id="PR00412">
    <property type="entry name" value="EPOXHYDRLASE"/>
</dbReference>
<dbReference type="EMBL" id="LUKN01002306">
    <property type="protein sequence ID" value="OAQ99292.1"/>
    <property type="molecule type" value="Genomic_DNA"/>
</dbReference>
<dbReference type="InterPro" id="IPR016292">
    <property type="entry name" value="Epoxide_hydrolase"/>
</dbReference>
<keyword evidence="7" id="KW-1185">Reference proteome</keyword>
<dbReference type="Pfam" id="PF06441">
    <property type="entry name" value="EHN"/>
    <property type="match status" value="1"/>
</dbReference>
<name>A0A179IAH2_CORDF</name>
<evidence type="ECO:0000256" key="2">
    <source>
        <dbReference type="ARBA" id="ARBA00022797"/>
    </source>
</evidence>
<reference evidence="6 7" key="1">
    <citation type="submission" date="2016-03" db="EMBL/GenBank/DDBJ databases">
        <title>Fine-scale spatial genetic structure of a fungal parasite of coffee scale insects.</title>
        <authorList>
            <person name="Jackson D."/>
            <person name="Zemenick K.A."/>
            <person name="Malloure B."/>
            <person name="Quandt C.A."/>
            <person name="James T.Y."/>
        </authorList>
    </citation>
    <scope>NUCLEOTIDE SEQUENCE [LARGE SCALE GENOMIC DNA]</scope>
    <source>
        <strain evidence="6 7">UM487</strain>
    </source>
</reference>
<evidence type="ECO:0000256" key="1">
    <source>
        <dbReference type="ARBA" id="ARBA00010088"/>
    </source>
</evidence>